<protein>
    <submittedName>
        <fullName evidence="5">Serine/threonine-protein kinase PrkC</fullName>
        <ecNumber evidence="5">2.7.11.1</ecNumber>
    </submittedName>
</protein>
<accession>A0A5C5XE78</accession>
<keyword evidence="5" id="KW-0808">Transferase</keyword>
<dbReference type="SUPFAM" id="SSF56112">
    <property type="entry name" value="Protein kinase-like (PK-like)"/>
    <property type="match status" value="1"/>
</dbReference>
<dbReference type="InterPro" id="IPR000719">
    <property type="entry name" value="Prot_kinase_dom"/>
</dbReference>
<dbReference type="Gene3D" id="3.30.1460.10">
    <property type="match status" value="1"/>
</dbReference>
<dbReference type="RefSeq" id="WP_165441680.1">
    <property type="nucleotide sequence ID" value="NZ_SJPG01000001.1"/>
</dbReference>
<dbReference type="GO" id="GO:0005524">
    <property type="term" value="F:ATP binding"/>
    <property type="evidence" value="ECO:0007669"/>
    <property type="project" value="UniProtKB-UniRule"/>
</dbReference>
<dbReference type="Gene3D" id="1.10.510.10">
    <property type="entry name" value="Transferase(Phosphotransferase) domain 1"/>
    <property type="match status" value="1"/>
</dbReference>
<dbReference type="GO" id="GO:0004674">
    <property type="term" value="F:protein serine/threonine kinase activity"/>
    <property type="evidence" value="ECO:0007669"/>
    <property type="project" value="UniProtKB-EC"/>
</dbReference>
<evidence type="ECO:0000313" key="6">
    <source>
        <dbReference type="Proteomes" id="UP000316095"/>
    </source>
</evidence>
<dbReference type="EMBL" id="SJPG01000001">
    <property type="protein sequence ID" value="TWT61108.1"/>
    <property type="molecule type" value="Genomic_DNA"/>
</dbReference>
<keyword evidence="6" id="KW-1185">Reference proteome</keyword>
<dbReference type="EC" id="2.7.11.1" evidence="5"/>
<keyword evidence="5" id="KW-0418">Kinase</keyword>
<dbReference type="InterPro" id="IPR008271">
    <property type="entry name" value="Ser/Thr_kinase_AS"/>
</dbReference>
<dbReference type="Pfam" id="PF00069">
    <property type="entry name" value="Pkinase"/>
    <property type="match status" value="1"/>
</dbReference>
<dbReference type="Proteomes" id="UP000316095">
    <property type="component" value="Unassembled WGS sequence"/>
</dbReference>
<feature type="binding site" evidence="3">
    <location>
        <position position="83"/>
    </location>
    <ligand>
        <name>ATP</name>
        <dbReference type="ChEBI" id="CHEBI:30616"/>
    </ligand>
</feature>
<evidence type="ECO:0000256" key="1">
    <source>
        <dbReference type="ARBA" id="ARBA00022741"/>
    </source>
</evidence>
<evidence type="ECO:0000259" key="4">
    <source>
        <dbReference type="PROSITE" id="PS50011"/>
    </source>
</evidence>
<keyword evidence="2 3" id="KW-0067">ATP-binding</keyword>
<dbReference type="PANTHER" id="PTHR24345">
    <property type="entry name" value="SERINE/THREONINE-PROTEIN KINASE PLK"/>
    <property type="match status" value="1"/>
</dbReference>
<name>A0A5C5XE78_9PLAN</name>
<keyword evidence="1 3" id="KW-0547">Nucleotide-binding</keyword>
<dbReference type="CDD" id="cd14014">
    <property type="entry name" value="STKc_PknB_like"/>
    <property type="match status" value="1"/>
</dbReference>
<comment type="caution">
    <text evidence="5">The sequence shown here is derived from an EMBL/GenBank/DDBJ whole genome shotgun (WGS) entry which is preliminary data.</text>
</comment>
<dbReference type="PROSITE" id="PS00107">
    <property type="entry name" value="PROTEIN_KINASE_ATP"/>
    <property type="match status" value="1"/>
</dbReference>
<proteinExistence type="predicted"/>
<evidence type="ECO:0000256" key="3">
    <source>
        <dbReference type="PROSITE-ProRule" id="PRU10141"/>
    </source>
</evidence>
<dbReference type="PROSITE" id="PS50011">
    <property type="entry name" value="PROTEIN_KINASE_DOM"/>
    <property type="match status" value="1"/>
</dbReference>
<sequence>MPGELEMTMDRSRELEAPFWDSHRPSDHANLQLAELHHDDDECDQVIGRRFSRYRCDALLGRGGMGRVYLAYHSQLGRPCALKISSPSATQNYQSNWLATLQEGRSAAKLIHPHIVTVHAVGEEAGRYYIEMELVSGGSLRNWIKQQGAIPALKALQWISSIGSGVDFAHRHGILHRDIKPDNILICSRGQAKLADFGLARRNDLPDALPHGQIIGTLPYLAPEVLQSGEHTTSSDVYALGISLYYLLTGQLPYNGKSYAEIAHRILTTKPYDLRELQPEIPLNVAECVTSMMSKDSLSRPNNGTAAWHLVSSILGQMRDVDTILTEALGHDSAVSWIRCHEKYRLTVQLPDGRKQRVFVESSNHKNDEKLLLIYSICCPATDSFYETALRLNSELSHGGLAIREIEGVSHFVMVDTYPRGTVDPEEVRKSVRLVAETADSVENQLTNADLN</sequence>
<dbReference type="Gene3D" id="3.30.200.20">
    <property type="entry name" value="Phosphorylase Kinase, domain 1"/>
    <property type="match status" value="1"/>
</dbReference>
<organism evidence="5 6">
    <name type="scientific">Rubinisphaera italica</name>
    <dbReference type="NCBI Taxonomy" id="2527969"/>
    <lineage>
        <taxon>Bacteria</taxon>
        <taxon>Pseudomonadati</taxon>
        <taxon>Planctomycetota</taxon>
        <taxon>Planctomycetia</taxon>
        <taxon>Planctomycetales</taxon>
        <taxon>Planctomycetaceae</taxon>
        <taxon>Rubinisphaera</taxon>
    </lineage>
</organism>
<dbReference type="InterPro" id="IPR011009">
    <property type="entry name" value="Kinase-like_dom_sf"/>
</dbReference>
<evidence type="ECO:0000313" key="5">
    <source>
        <dbReference type="EMBL" id="TWT61108.1"/>
    </source>
</evidence>
<feature type="domain" description="Protein kinase" evidence="4">
    <location>
        <begin position="54"/>
        <end position="312"/>
    </location>
</feature>
<reference evidence="5 6" key="1">
    <citation type="submission" date="2019-02" db="EMBL/GenBank/DDBJ databases">
        <title>Deep-cultivation of Planctomycetes and their phenomic and genomic characterization uncovers novel biology.</title>
        <authorList>
            <person name="Wiegand S."/>
            <person name="Jogler M."/>
            <person name="Boedeker C."/>
            <person name="Pinto D."/>
            <person name="Vollmers J."/>
            <person name="Rivas-Marin E."/>
            <person name="Kohn T."/>
            <person name="Peeters S.H."/>
            <person name="Heuer A."/>
            <person name="Rast P."/>
            <person name="Oberbeckmann S."/>
            <person name="Bunk B."/>
            <person name="Jeske O."/>
            <person name="Meyerdierks A."/>
            <person name="Storesund J.E."/>
            <person name="Kallscheuer N."/>
            <person name="Luecker S."/>
            <person name="Lage O.M."/>
            <person name="Pohl T."/>
            <person name="Merkel B.J."/>
            <person name="Hornburger P."/>
            <person name="Mueller R.-W."/>
            <person name="Bruemmer F."/>
            <person name="Labrenz M."/>
            <person name="Spormann A.M."/>
            <person name="Op Den Camp H."/>
            <person name="Overmann J."/>
            <person name="Amann R."/>
            <person name="Jetten M.S.M."/>
            <person name="Mascher T."/>
            <person name="Medema M.H."/>
            <person name="Devos D.P."/>
            <person name="Kaster A.-K."/>
            <person name="Ovreas L."/>
            <person name="Rohde M."/>
            <person name="Galperin M.Y."/>
            <person name="Jogler C."/>
        </authorList>
    </citation>
    <scope>NUCLEOTIDE SEQUENCE [LARGE SCALE GENOMIC DNA]</scope>
    <source>
        <strain evidence="5 6">Pan54</strain>
    </source>
</reference>
<dbReference type="AlphaFoldDB" id="A0A5C5XE78"/>
<evidence type="ECO:0000256" key="2">
    <source>
        <dbReference type="ARBA" id="ARBA00022840"/>
    </source>
</evidence>
<dbReference type="SMART" id="SM00220">
    <property type="entry name" value="S_TKc"/>
    <property type="match status" value="1"/>
</dbReference>
<gene>
    <name evidence="5" type="primary">prkC_4</name>
    <name evidence="5" type="ORF">Pan54_18420</name>
</gene>
<dbReference type="InterPro" id="IPR017441">
    <property type="entry name" value="Protein_kinase_ATP_BS"/>
</dbReference>
<dbReference type="PROSITE" id="PS00108">
    <property type="entry name" value="PROTEIN_KINASE_ST"/>
    <property type="match status" value="1"/>
</dbReference>